<accession>A0A2M8KCU6</accession>
<dbReference type="InterPro" id="IPR036388">
    <property type="entry name" value="WH-like_DNA-bd_sf"/>
</dbReference>
<dbReference type="InterPro" id="IPR029016">
    <property type="entry name" value="GAF-like_dom_sf"/>
</dbReference>
<proteinExistence type="predicted"/>
<keyword evidence="1" id="KW-0678">Repressor</keyword>
<dbReference type="AlphaFoldDB" id="A0A2M8KCU6"/>
<name>A0A2M8KCU6_9BACT</name>
<evidence type="ECO:0000259" key="6">
    <source>
        <dbReference type="Pfam" id="PF03444"/>
    </source>
</evidence>
<evidence type="ECO:0000256" key="2">
    <source>
        <dbReference type="ARBA" id="ARBA00023015"/>
    </source>
</evidence>
<dbReference type="InterPro" id="IPR002571">
    <property type="entry name" value="HrcA"/>
</dbReference>
<evidence type="ECO:0000313" key="8">
    <source>
        <dbReference type="Proteomes" id="UP000231648"/>
    </source>
</evidence>
<comment type="caution">
    <text evidence="7">The sequence shown here is derived from an EMBL/GenBank/DDBJ whole genome shotgun (WGS) entry which is preliminary data.</text>
</comment>
<evidence type="ECO:0000256" key="3">
    <source>
        <dbReference type="ARBA" id="ARBA00023016"/>
    </source>
</evidence>
<protein>
    <recommendedName>
        <fullName evidence="9">Heat-inducible transcription repressor HrcA C-terminal domain-containing protein</fullName>
    </recommendedName>
</protein>
<dbReference type="Proteomes" id="UP000231648">
    <property type="component" value="Unassembled WGS sequence"/>
</dbReference>
<dbReference type="PANTHER" id="PTHR34824">
    <property type="entry name" value="HEAT-INDUCIBLE TRANSCRIPTION REPRESSOR HRCA"/>
    <property type="match status" value="1"/>
</dbReference>
<dbReference type="Pfam" id="PF01628">
    <property type="entry name" value="HrcA"/>
    <property type="match status" value="1"/>
</dbReference>
<organism evidence="7 8">
    <name type="scientific">Candidatus Portnoybacteria bacterium CG10_big_fil_rev_8_21_14_0_10_38_18</name>
    <dbReference type="NCBI Taxonomy" id="1974813"/>
    <lineage>
        <taxon>Bacteria</taxon>
        <taxon>Candidatus Portnoyibacteriota</taxon>
    </lineage>
</organism>
<dbReference type="EMBL" id="PFDX01000003">
    <property type="protein sequence ID" value="PJE57749.1"/>
    <property type="molecule type" value="Genomic_DNA"/>
</dbReference>
<dbReference type="PANTHER" id="PTHR34824:SF1">
    <property type="entry name" value="HEAT-INDUCIBLE TRANSCRIPTION REPRESSOR HRCA"/>
    <property type="match status" value="1"/>
</dbReference>
<keyword evidence="2" id="KW-0805">Transcription regulation</keyword>
<dbReference type="SUPFAM" id="SSF46785">
    <property type="entry name" value="Winged helix' DNA-binding domain"/>
    <property type="match status" value="1"/>
</dbReference>
<dbReference type="Gene3D" id="1.10.10.10">
    <property type="entry name" value="Winged helix-like DNA-binding domain superfamily/Winged helix DNA-binding domain"/>
    <property type="match status" value="1"/>
</dbReference>
<evidence type="ECO:0000259" key="5">
    <source>
        <dbReference type="Pfam" id="PF01628"/>
    </source>
</evidence>
<feature type="domain" description="Heat-inducible transcription repressor HrcA C-terminal" evidence="5">
    <location>
        <begin position="85"/>
        <end position="211"/>
    </location>
</feature>
<evidence type="ECO:0000256" key="4">
    <source>
        <dbReference type="ARBA" id="ARBA00023163"/>
    </source>
</evidence>
<dbReference type="Gene3D" id="3.30.450.40">
    <property type="match status" value="1"/>
</dbReference>
<dbReference type="InterPro" id="IPR005104">
    <property type="entry name" value="WHTH_HrcA_DNA-bd"/>
</dbReference>
<keyword evidence="4" id="KW-0804">Transcription</keyword>
<dbReference type="InterPro" id="IPR021153">
    <property type="entry name" value="HrcA_C"/>
</dbReference>
<gene>
    <name evidence="7" type="ORF">COU82_00315</name>
</gene>
<reference evidence="8" key="1">
    <citation type="submission" date="2017-09" db="EMBL/GenBank/DDBJ databases">
        <title>Depth-based differentiation of microbial function through sediment-hosted aquifers and enrichment of novel symbionts in the deep terrestrial subsurface.</title>
        <authorList>
            <person name="Probst A.J."/>
            <person name="Ladd B."/>
            <person name="Jarett J.K."/>
            <person name="Geller-Mcgrath D.E."/>
            <person name="Sieber C.M.K."/>
            <person name="Emerson J.B."/>
            <person name="Anantharaman K."/>
            <person name="Thomas B.C."/>
            <person name="Malmstrom R."/>
            <person name="Stieglmeier M."/>
            <person name="Klingl A."/>
            <person name="Woyke T."/>
            <person name="Ryan C.M."/>
            <person name="Banfield J.F."/>
        </authorList>
    </citation>
    <scope>NUCLEOTIDE SEQUENCE [LARGE SCALE GENOMIC DNA]</scope>
</reference>
<keyword evidence="3" id="KW-0346">Stress response</keyword>
<dbReference type="InterPro" id="IPR036390">
    <property type="entry name" value="WH_DNA-bd_sf"/>
</dbReference>
<evidence type="ECO:0008006" key="9">
    <source>
        <dbReference type="Google" id="ProtNLM"/>
    </source>
</evidence>
<evidence type="ECO:0000313" key="7">
    <source>
        <dbReference type="EMBL" id="PJE57749.1"/>
    </source>
</evidence>
<dbReference type="GO" id="GO:0003677">
    <property type="term" value="F:DNA binding"/>
    <property type="evidence" value="ECO:0007669"/>
    <property type="project" value="InterPro"/>
</dbReference>
<evidence type="ECO:0000256" key="1">
    <source>
        <dbReference type="ARBA" id="ARBA00022491"/>
    </source>
</evidence>
<dbReference type="GO" id="GO:0045892">
    <property type="term" value="P:negative regulation of DNA-templated transcription"/>
    <property type="evidence" value="ECO:0007669"/>
    <property type="project" value="TreeGrafter"/>
</dbReference>
<dbReference type="SUPFAM" id="SSF55781">
    <property type="entry name" value="GAF domain-like"/>
    <property type="match status" value="1"/>
</dbReference>
<dbReference type="Pfam" id="PF03444">
    <property type="entry name" value="WHD_HrcA"/>
    <property type="match status" value="1"/>
</dbReference>
<feature type="domain" description="Winged helix-turn-helix transcription repressor HrcA DNA-binding" evidence="6">
    <location>
        <begin position="5"/>
        <end position="70"/>
    </location>
</feature>
<sequence length="228" mass="26429">MDARKEKILNAIVKEYVKNPKPVSSKILARKLGLSSATLRNEMMELEKNGYLEKPHTSAGRIPTDKAYREFIKSLDGKEIKVPIKKRDKESPEDMFRDMTKILAQMSGGLAFSGIKELNTFFQSGLCNLFKEPEWDDKDYFSEMAQMMEQFEKHFNDLFKEVTEHQTRVFIGKENPLARTKKLSIIVSGCKMPDQTHGVIGLLGPMRMRYDYNLALINKLRQMFENYD</sequence>